<proteinExistence type="predicted"/>
<organism evidence="1 2">
    <name type="scientific">Mycobacterium phage Henu3</name>
    <dbReference type="NCBI Taxonomy" id="2492961"/>
    <lineage>
        <taxon>Viruses</taxon>
        <taxon>Duplodnaviria</taxon>
        <taxon>Heunggongvirae</taxon>
        <taxon>Uroviricota</taxon>
        <taxon>Caudoviricetes</taxon>
        <taxon>Weiservirinae</taxon>
        <taxon>Fionnbharthvirus</taxon>
        <taxon>Fionnbharthvirus henu3</taxon>
    </lineage>
</organism>
<accession>A0A410T7I9</accession>
<reference evidence="1 2" key="1">
    <citation type="submission" date="2018-11" db="EMBL/GenBank/DDBJ databases">
        <authorList>
            <person name="Teng T."/>
        </authorList>
    </citation>
    <scope>NUCLEOTIDE SEQUENCE [LARGE SCALE GENOMIC DNA]</scope>
</reference>
<evidence type="ECO:0000313" key="2">
    <source>
        <dbReference type="Proteomes" id="UP000290904"/>
    </source>
</evidence>
<gene>
    <name evidence="1" type="ORF">Henu3_gp11</name>
</gene>
<evidence type="ECO:0000313" key="1">
    <source>
        <dbReference type="EMBL" id="QAU04954.1"/>
    </source>
</evidence>
<keyword evidence="2" id="KW-1185">Reference proteome</keyword>
<dbReference type="EMBL" id="MK224497">
    <property type="protein sequence ID" value="QAU04954.1"/>
    <property type="molecule type" value="Genomic_DNA"/>
</dbReference>
<dbReference type="Proteomes" id="UP000290904">
    <property type="component" value="Segment"/>
</dbReference>
<name>A0A410T7I9_9CAUD</name>
<sequence>MAAVRFIASARLVSASASTGSPASSAARASASSRSTAASALLAVRIRSASRSSAVRSRPRMRFSITVSRLIAASCSGVRFMAGLLSLGGRITWTDGRPARRGPGCTRRGGARIPRRKAFPRKPCGRTFRSPVSRWWLVCRAVYTFV</sequence>
<protein>
    <submittedName>
        <fullName evidence="1">Uncharacterized protein</fullName>
    </submittedName>
</protein>